<dbReference type="GO" id="GO:0005634">
    <property type="term" value="C:nucleus"/>
    <property type="evidence" value="ECO:0007669"/>
    <property type="project" value="UniProtKB-SubCell"/>
</dbReference>
<comment type="caution">
    <text evidence="6">The sequence shown here is derived from an EMBL/GenBank/DDBJ whole genome shotgun (WGS) entry which is preliminary data.</text>
</comment>
<evidence type="ECO:0000256" key="2">
    <source>
        <dbReference type="ARBA" id="ARBA00022723"/>
    </source>
</evidence>
<evidence type="ECO:0000313" key="6">
    <source>
        <dbReference type="EMBL" id="PKK68309.1"/>
    </source>
</evidence>
<evidence type="ECO:0008006" key="8">
    <source>
        <dbReference type="Google" id="ProtNLM"/>
    </source>
</evidence>
<evidence type="ECO:0000256" key="5">
    <source>
        <dbReference type="ARBA" id="ARBA00023242"/>
    </source>
</evidence>
<dbReference type="PANTHER" id="PTHR46481:SF10">
    <property type="entry name" value="ZINC FINGER BED DOMAIN-CONTAINING PROTEIN 39"/>
    <property type="match status" value="1"/>
</dbReference>
<name>A0A2N1N362_9GLOM</name>
<proteinExistence type="predicted"/>
<sequence length="151" mass="17583">MVSCARQLSLKFEHNDFIHYRCVAHILNLIVSTGLDIVKKNIKKLRKLMKVIKKSTKILEELENLSQLNNEVFLRPIINIKTRWNKSFNNATIDLSAQSHSTIAHSRVILLAIKIDLYANRGEDSLLKNVIIPMREKFKTYYEVLKEPTHI</sequence>
<protein>
    <recommendedName>
        <fullName evidence="8">Zinc finger bed domain-containing protein ricesleeper 2-like</fullName>
    </recommendedName>
</protein>
<evidence type="ECO:0000256" key="1">
    <source>
        <dbReference type="ARBA" id="ARBA00004123"/>
    </source>
</evidence>
<dbReference type="InterPro" id="IPR052035">
    <property type="entry name" value="ZnF_BED_domain_contain"/>
</dbReference>
<dbReference type="PANTHER" id="PTHR46481">
    <property type="entry name" value="ZINC FINGER BED DOMAIN-CONTAINING PROTEIN 4"/>
    <property type="match status" value="1"/>
</dbReference>
<dbReference type="Proteomes" id="UP000233469">
    <property type="component" value="Unassembled WGS sequence"/>
</dbReference>
<reference evidence="6 7" key="2">
    <citation type="submission" date="2017-10" db="EMBL/GenBank/DDBJ databases">
        <title>Extensive intraspecific genome diversity in a model arbuscular mycorrhizal fungus.</title>
        <authorList>
            <person name="Chen E.C.H."/>
            <person name="Morin E."/>
            <person name="Baudet D."/>
            <person name="Noel J."/>
            <person name="Ndikumana S."/>
            <person name="Charron P."/>
            <person name="St-Onge C."/>
            <person name="Giorgi J."/>
            <person name="Grigoriev I.V."/>
            <person name="Roux C."/>
            <person name="Martin F.M."/>
            <person name="Corradi N."/>
        </authorList>
    </citation>
    <scope>NUCLEOTIDE SEQUENCE [LARGE SCALE GENOMIC DNA]</scope>
    <source>
        <strain evidence="6 7">C2</strain>
    </source>
</reference>
<comment type="subcellular location">
    <subcellularLocation>
        <location evidence="1">Nucleus</location>
    </subcellularLocation>
</comment>
<dbReference type="InterPro" id="IPR012337">
    <property type="entry name" value="RNaseH-like_sf"/>
</dbReference>
<dbReference type="GO" id="GO:0008270">
    <property type="term" value="F:zinc ion binding"/>
    <property type="evidence" value="ECO:0007669"/>
    <property type="project" value="UniProtKB-KW"/>
</dbReference>
<reference evidence="6 7" key="1">
    <citation type="submission" date="2016-04" db="EMBL/GenBank/DDBJ databases">
        <title>Genome analyses suggest a sexual origin of heterokaryosis in a supposedly ancient asexual fungus.</title>
        <authorList>
            <person name="Ropars J."/>
            <person name="Sedzielewska K."/>
            <person name="Noel J."/>
            <person name="Charron P."/>
            <person name="Farinelli L."/>
            <person name="Marton T."/>
            <person name="Kruger M."/>
            <person name="Pelin A."/>
            <person name="Brachmann A."/>
            <person name="Corradi N."/>
        </authorList>
    </citation>
    <scope>NUCLEOTIDE SEQUENCE [LARGE SCALE GENOMIC DNA]</scope>
    <source>
        <strain evidence="6 7">C2</strain>
    </source>
</reference>
<dbReference type="EMBL" id="LLXL01000855">
    <property type="protein sequence ID" value="PKK68309.1"/>
    <property type="molecule type" value="Genomic_DNA"/>
</dbReference>
<keyword evidence="5" id="KW-0539">Nucleus</keyword>
<evidence type="ECO:0000256" key="3">
    <source>
        <dbReference type="ARBA" id="ARBA00022771"/>
    </source>
</evidence>
<keyword evidence="2" id="KW-0479">Metal-binding</keyword>
<organism evidence="6 7">
    <name type="scientific">Rhizophagus irregularis</name>
    <dbReference type="NCBI Taxonomy" id="588596"/>
    <lineage>
        <taxon>Eukaryota</taxon>
        <taxon>Fungi</taxon>
        <taxon>Fungi incertae sedis</taxon>
        <taxon>Mucoromycota</taxon>
        <taxon>Glomeromycotina</taxon>
        <taxon>Glomeromycetes</taxon>
        <taxon>Glomerales</taxon>
        <taxon>Glomeraceae</taxon>
        <taxon>Rhizophagus</taxon>
    </lineage>
</organism>
<accession>A0A2N1N362</accession>
<dbReference type="SUPFAM" id="SSF53098">
    <property type="entry name" value="Ribonuclease H-like"/>
    <property type="match status" value="1"/>
</dbReference>
<keyword evidence="4" id="KW-0862">Zinc</keyword>
<keyword evidence="3" id="KW-0863">Zinc-finger</keyword>
<dbReference type="AlphaFoldDB" id="A0A2N1N362"/>
<evidence type="ECO:0000313" key="7">
    <source>
        <dbReference type="Proteomes" id="UP000233469"/>
    </source>
</evidence>
<evidence type="ECO:0000256" key="4">
    <source>
        <dbReference type="ARBA" id="ARBA00022833"/>
    </source>
</evidence>
<gene>
    <name evidence="6" type="ORF">RhiirC2_782427</name>
</gene>